<dbReference type="OrthoDB" id="19344at2157"/>
<dbReference type="AlphaFoldDB" id="A8A995"/>
<feature type="domain" description="Cytochrome c assembly protein" evidence="4">
    <location>
        <begin position="86"/>
        <end position="239"/>
    </location>
</feature>
<dbReference type="HOGENOM" id="CLU_332795_0_0_2"/>
<feature type="transmembrane region" description="Helical" evidence="3">
    <location>
        <begin position="366"/>
        <end position="383"/>
    </location>
</feature>
<comment type="similarity">
    <text evidence="1">Belongs to the CcmF/CycK/Ccl1/NrfE/CcsA family.</text>
</comment>
<dbReference type="EMBL" id="CP000816">
    <property type="protein sequence ID" value="ABU81497.1"/>
    <property type="molecule type" value="Genomic_DNA"/>
</dbReference>
<evidence type="ECO:0000313" key="6">
    <source>
        <dbReference type="Proteomes" id="UP000000262"/>
    </source>
</evidence>
<feature type="transmembrane region" description="Helical" evidence="3">
    <location>
        <begin position="80"/>
        <end position="101"/>
    </location>
</feature>
<dbReference type="InterPro" id="IPR003567">
    <property type="entry name" value="Cyt_c_biogenesis"/>
</dbReference>
<dbReference type="PANTHER" id="PTHR43653:SF1">
    <property type="entry name" value="CYTOCHROME C-TYPE BIOGENESIS PROTEIN CCMF"/>
    <property type="match status" value="1"/>
</dbReference>
<feature type="transmembrane region" description="Helical" evidence="3">
    <location>
        <begin position="182"/>
        <end position="203"/>
    </location>
</feature>
<sequence>MLHWTGYPPLVSAALLAVAWYYALKKQEEKAIKFVNLGTLVMTVAWVLYVIPFVTLDFSLHEVYWNSSEGLPLWMRVATSWSGGGGSLFLYTFIATIALWWSRRAGRAFLLIAIPLVLVGLFAAYMNDAFALIPGNPVTGAGLNPLLKSPWLYPHPLTTFAGYALLAISAVALALGHSRARVTYNVGWALLTIGIALGAYWSYETFGWGGYWAWDPVETSELSVWLTATVLPHLFPLAFRAALAYSPLVTSSVYQAMFVTRTGLSPLHSFAGANLGSAVLFFTAVATFLWWVKEISDNYKEFVGIVKRVVEQKEPYYVGTALAFSSLLVAALFVYATLFVPSLLVIMGREASIPQQSSGINYFHPVLYPLLVVMLVAMPLVFLNEAGWRVILSAEAAALLLSTSMAVAAYLGELNLAYFSPKLTNVMMAFGIPLAAFSLVTAIYYIIKRYKLVRDWGIALLHAGVALTAIGVFMSGTYAYNNSYFFDFNLRPDETHSLPGGSKLYFSNYKYELSDSMVDIKSKYLERSSTYFYAWLALKTISQDLSMLMQFLKQANQTINSEPLLKELLTILKEKRPTFANQGMLVYSLGPVEPFSANYTYLNISDVTTGKYRVVKERGKLFFGNNEGVVYFMFDPNGNVRYYFALLTRGLGIDYKGNLTFHEVVYARLERPVKFKIGDFNVTAKGFTVYPMGNLLEVHGLKSFTQALEVVDGNVTAGGKEYPNGATVTSGFVTYLQALNDPVVSTILEDKELFEFLSNPKNVEKLITPPKGHKCLNPHCEGYVNAPQYVPETIRLDLDFYSEKGGQRHAFHTSIRYEAYGEIQGIHGLVPKVVHPSYGLTDLYVALNPPVVFSKTSNMISYHDMLLMYLNKVFERYNVSERLALAALFAAGYNINVIKQVPQTHLPGFLEQAAIELYLLAKNYRSHIPENGLYVQAKMIPGVPFVWLGSLVMTIGSLIGAVAYKVPRAVSPKL</sequence>
<dbReference type="STRING" id="453591.Igni_0314"/>
<feature type="transmembrane region" description="Helical" evidence="3">
    <location>
        <begin position="6"/>
        <end position="23"/>
    </location>
</feature>
<feature type="transmembrane region" description="Helical" evidence="3">
    <location>
        <begin position="945"/>
        <end position="964"/>
    </location>
</feature>
<keyword evidence="3" id="KW-1133">Transmembrane helix</keyword>
<feature type="transmembrane region" description="Helical" evidence="3">
    <location>
        <begin position="35"/>
        <end position="60"/>
    </location>
</feature>
<organism evidence="5 6">
    <name type="scientific">Ignicoccus hospitalis (strain KIN4/I / DSM 18386 / JCM 14125)</name>
    <dbReference type="NCBI Taxonomy" id="453591"/>
    <lineage>
        <taxon>Archaea</taxon>
        <taxon>Thermoproteota</taxon>
        <taxon>Thermoprotei</taxon>
        <taxon>Desulfurococcales</taxon>
        <taxon>Desulfurococcaceae</taxon>
        <taxon>Ignicoccus</taxon>
    </lineage>
</organism>
<dbReference type="PRINTS" id="PR01410">
    <property type="entry name" value="CCBIOGENESIS"/>
</dbReference>
<dbReference type="Proteomes" id="UP000000262">
    <property type="component" value="Chromosome"/>
</dbReference>
<evidence type="ECO:0000256" key="3">
    <source>
        <dbReference type="SAM" id="Phobius"/>
    </source>
</evidence>
<feature type="transmembrane region" description="Helical" evidence="3">
    <location>
        <begin position="459"/>
        <end position="480"/>
    </location>
</feature>
<dbReference type="GeneID" id="5562040"/>
<protein>
    <submittedName>
        <fullName evidence="5">Cytochrome c assembly protein</fullName>
    </submittedName>
</protein>
<dbReference type="eggNOG" id="arCOG00268">
    <property type="taxonomic scope" value="Archaea"/>
</dbReference>
<dbReference type="GO" id="GO:0016020">
    <property type="term" value="C:membrane"/>
    <property type="evidence" value="ECO:0007669"/>
    <property type="project" value="InterPro"/>
</dbReference>
<evidence type="ECO:0000256" key="2">
    <source>
        <dbReference type="ARBA" id="ARBA00022748"/>
    </source>
</evidence>
<dbReference type="Pfam" id="PF01578">
    <property type="entry name" value="Cytochrom_C_asm"/>
    <property type="match status" value="1"/>
</dbReference>
<keyword evidence="2" id="KW-0201">Cytochrome c-type biogenesis</keyword>
<dbReference type="InterPro" id="IPR002541">
    <property type="entry name" value="Cyt_c_assembly"/>
</dbReference>
<dbReference type="GO" id="GO:0020037">
    <property type="term" value="F:heme binding"/>
    <property type="evidence" value="ECO:0007669"/>
    <property type="project" value="InterPro"/>
</dbReference>
<evidence type="ECO:0000313" key="5">
    <source>
        <dbReference type="EMBL" id="ABU81497.1"/>
    </source>
</evidence>
<dbReference type="PANTHER" id="PTHR43653">
    <property type="entry name" value="CYTOCHROME C ASSEMBLY PROTEIN-RELATED"/>
    <property type="match status" value="1"/>
</dbReference>
<reference evidence="5 6" key="1">
    <citation type="journal article" date="2008" name="Genome Biol.">
        <title>A genomic analysis of the archaeal system Ignicoccus hospitalis-Nanoarchaeum equitans.</title>
        <authorList>
            <person name="Podar M."/>
            <person name="Anderson I."/>
            <person name="Makarova K.S."/>
            <person name="Elkins J.G."/>
            <person name="Ivanova N."/>
            <person name="Wall M.A."/>
            <person name="Lykidis A."/>
            <person name="Mavromatis K."/>
            <person name="Sun H."/>
            <person name="Hudson M.E."/>
            <person name="Chen W."/>
            <person name="Deciu C."/>
            <person name="Hutchison D."/>
            <person name="Eads J.R."/>
            <person name="Anderson A."/>
            <person name="Fernandes F."/>
            <person name="Szeto E."/>
            <person name="Lapidus A."/>
            <person name="Kyrpides N.C."/>
            <person name="Saier M.H.Jr."/>
            <person name="Richardson P.M."/>
            <person name="Rachel R."/>
            <person name="Huber H."/>
            <person name="Eisen J.A."/>
            <person name="Koonin E.V."/>
            <person name="Keller M."/>
            <person name="Stetter K.O."/>
        </authorList>
    </citation>
    <scope>NUCLEOTIDE SEQUENCE [LARGE SCALE GENOMIC DNA]</scope>
    <source>
        <strain evidence="6">KIN4/I / DSM 18386 / JCM 14125</strain>
    </source>
</reference>
<feature type="transmembrane region" description="Helical" evidence="3">
    <location>
        <begin position="423"/>
        <end position="447"/>
    </location>
</feature>
<dbReference type="KEGG" id="iho:Igni_0314"/>
<proteinExistence type="inferred from homology"/>
<dbReference type="GO" id="GO:0017004">
    <property type="term" value="P:cytochrome complex assembly"/>
    <property type="evidence" value="ECO:0007669"/>
    <property type="project" value="UniProtKB-KW"/>
</dbReference>
<name>A8A995_IGNH4</name>
<evidence type="ECO:0000259" key="4">
    <source>
        <dbReference type="Pfam" id="PF01578"/>
    </source>
</evidence>
<keyword evidence="3" id="KW-0472">Membrane</keyword>
<feature type="transmembrane region" description="Helical" evidence="3">
    <location>
        <begin position="153"/>
        <end position="175"/>
    </location>
</feature>
<feature type="transmembrane region" description="Helical" evidence="3">
    <location>
        <begin position="390"/>
        <end position="411"/>
    </location>
</feature>
<dbReference type="GO" id="GO:0015232">
    <property type="term" value="F:heme transmembrane transporter activity"/>
    <property type="evidence" value="ECO:0007669"/>
    <property type="project" value="InterPro"/>
</dbReference>
<gene>
    <name evidence="5" type="ordered locus">Igni_0314</name>
</gene>
<accession>A8A995</accession>
<evidence type="ECO:0000256" key="1">
    <source>
        <dbReference type="ARBA" id="ARBA00009186"/>
    </source>
</evidence>
<keyword evidence="3" id="KW-0812">Transmembrane</keyword>
<dbReference type="RefSeq" id="WP_011998349.1">
    <property type="nucleotide sequence ID" value="NC_009776.1"/>
</dbReference>
<feature type="transmembrane region" description="Helical" evidence="3">
    <location>
        <begin position="270"/>
        <end position="292"/>
    </location>
</feature>
<feature type="transmembrane region" description="Helical" evidence="3">
    <location>
        <begin position="316"/>
        <end position="346"/>
    </location>
</feature>
<feature type="transmembrane region" description="Helical" evidence="3">
    <location>
        <begin position="108"/>
        <end position="133"/>
    </location>
</feature>
<keyword evidence="6" id="KW-1185">Reference proteome</keyword>